<protein>
    <recommendedName>
        <fullName evidence="4">DUF3300 domain-containing protein</fullName>
    </recommendedName>
</protein>
<gene>
    <name evidence="2" type="ORF">FGF66_07290</name>
</gene>
<evidence type="ECO:0000256" key="1">
    <source>
        <dbReference type="SAM" id="MobiDB-lite"/>
    </source>
</evidence>
<feature type="region of interest" description="Disordered" evidence="1">
    <location>
        <begin position="135"/>
        <end position="172"/>
    </location>
</feature>
<evidence type="ECO:0008006" key="4">
    <source>
        <dbReference type="Google" id="ProtNLM"/>
    </source>
</evidence>
<evidence type="ECO:0000313" key="2">
    <source>
        <dbReference type="EMBL" id="TNJ38780.1"/>
    </source>
</evidence>
<dbReference type="EMBL" id="VDCH01000013">
    <property type="protein sequence ID" value="TNJ38780.1"/>
    <property type="molecule type" value="Genomic_DNA"/>
</dbReference>
<reference evidence="2 3" key="1">
    <citation type="submission" date="2019-05" db="EMBL/GenBank/DDBJ databases">
        <title>Draft Whole-Genome sequence of the green sulfur bacterium Chlorobaculum thiosulfatiphilum DSM 249.</title>
        <authorList>
            <person name="Meyer T.E."/>
            <person name="Kyndt J.A."/>
        </authorList>
    </citation>
    <scope>NUCLEOTIDE SEQUENCE [LARGE SCALE GENOMIC DNA]</scope>
    <source>
        <strain evidence="2 3">DSM 249</strain>
    </source>
</reference>
<evidence type="ECO:0000313" key="3">
    <source>
        <dbReference type="Proteomes" id="UP000308271"/>
    </source>
</evidence>
<accession>A0A5C4S5J9</accession>
<dbReference type="OrthoDB" id="595179at2"/>
<name>A0A5C4S5J9_CHLTI</name>
<comment type="caution">
    <text evidence="2">The sequence shown here is derived from an EMBL/GenBank/DDBJ whole genome shotgun (WGS) entry which is preliminary data.</text>
</comment>
<proteinExistence type="predicted"/>
<dbReference type="RefSeq" id="WP_139457006.1">
    <property type="nucleotide sequence ID" value="NZ_VDCH01000013.1"/>
</dbReference>
<organism evidence="2 3">
    <name type="scientific">Chlorobaculum thiosulfatiphilum</name>
    <name type="common">Chlorobium limicola f.sp. thiosulfatophilum</name>
    <dbReference type="NCBI Taxonomy" id="115852"/>
    <lineage>
        <taxon>Bacteria</taxon>
        <taxon>Pseudomonadati</taxon>
        <taxon>Chlorobiota</taxon>
        <taxon>Chlorobiia</taxon>
        <taxon>Chlorobiales</taxon>
        <taxon>Chlorobiaceae</taxon>
        <taxon>Chlorobaculum</taxon>
    </lineage>
</organism>
<keyword evidence="3" id="KW-1185">Reference proteome</keyword>
<dbReference type="AlphaFoldDB" id="A0A5C4S5J9"/>
<sequence length="172" mass="20969">MMVLGAAGIIFWQAPAHVQAALPLAMATRHDPDVSFDARPDFIYLDDYGFYVAWGVPYDLIFFDDYYFLFRDGYWYRSRGYRGPWGRVRNDDLPMTIRRRSWGDIRQRRDTEYRRYDRGFWDNRFRMDRERWRSRDNRNAPEGRPAPGRDRGFEDCREQPGGERDFERRDRR</sequence>
<dbReference type="Proteomes" id="UP000308271">
    <property type="component" value="Unassembled WGS sequence"/>
</dbReference>